<gene>
    <name evidence="1" type="ORF">RJT34_04563</name>
</gene>
<proteinExistence type="predicted"/>
<reference evidence="1 2" key="1">
    <citation type="submission" date="2024-01" db="EMBL/GenBank/DDBJ databases">
        <title>The genomes of 5 underutilized Papilionoideae crops provide insights into root nodulation and disease resistance.</title>
        <authorList>
            <person name="Yuan L."/>
        </authorList>
    </citation>
    <scope>NUCLEOTIDE SEQUENCE [LARGE SCALE GENOMIC DNA]</scope>
    <source>
        <strain evidence="1">LY-2023</strain>
        <tissue evidence="1">Leaf</tissue>
    </source>
</reference>
<name>A0AAN9Q0P3_CLITE</name>
<dbReference type="EMBL" id="JAYKXN010000001">
    <property type="protein sequence ID" value="KAK7319835.1"/>
    <property type="molecule type" value="Genomic_DNA"/>
</dbReference>
<sequence length="119" mass="13159">MAVLGILGTLGSGHRSIVGDQSKGGTICSQTCGKQTIQLQPPFAIFPPKNFTLSIHYHHPSSSSFIHSFTSQFNEHPKSNTHVHATCPLRFTPLFLLFLHLILLLPSTNPPPPNFFYHL</sequence>
<dbReference type="AlphaFoldDB" id="A0AAN9Q0P3"/>
<comment type="caution">
    <text evidence="1">The sequence shown here is derived from an EMBL/GenBank/DDBJ whole genome shotgun (WGS) entry which is preliminary data.</text>
</comment>
<dbReference type="Proteomes" id="UP001359559">
    <property type="component" value="Unassembled WGS sequence"/>
</dbReference>
<evidence type="ECO:0000313" key="2">
    <source>
        <dbReference type="Proteomes" id="UP001359559"/>
    </source>
</evidence>
<protein>
    <submittedName>
        <fullName evidence="1">Uncharacterized protein</fullName>
    </submittedName>
</protein>
<evidence type="ECO:0000313" key="1">
    <source>
        <dbReference type="EMBL" id="KAK7319835.1"/>
    </source>
</evidence>
<organism evidence="1 2">
    <name type="scientific">Clitoria ternatea</name>
    <name type="common">Butterfly pea</name>
    <dbReference type="NCBI Taxonomy" id="43366"/>
    <lineage>
        <taxon>Eukaryota</taxon>
        <taxon>Viridiplantae</taxon>
        <taxon>Streptophyta</taxon>
        <taxon>Embryophyta</taxon>
        <taxon>Tracheophyta</taxon>
        <taxon>Spermatophyta</taxon>
        <taxon>Magnoliopsida</taxon>
        <taxon>eudicotyledons</taxon>
        <taxon>Gunneridae</taxon>
        <taxon>Pentapetalae</taxon>
        <taxon>rosids</taxon>
        <taxon>fabids</taxon>
        <taxon>Fabales</taxon>
        <taxon>Fabaceae</taxon>
        <taxon>Papilionoideae</taxon>
        <taxon>50 kb inversion clade</taxon>
        <taxon>NPAAA clade</taxon>
        <taxon>indigoferoid/millettioid clade</taxon>
        <taxon>Phaseoleae</taxon>
        <taxon>Clitoria</taxon>
    </lineage>
</organism>
<accession>A0AAN9Q0P3</accession>
<keyword evidence="2" id="KW-1185">Reference proteome</keyword>